<dbReference type="AlphaFoldDB" id="K1YAL8"/>
<name>K1YAL8_9BACT</name>
<feature type="transmembrane region" description="Helical" evidence="1">
    <location>
        <begin position="357"/>
        <end position="373"/>
    </location>
</feature>
<comment type="caution">
    <text evidence="2">The sequence shown here is derived from an EMBL/GenBank/DDBJ whole genome shotgun (WGS) entry which is preliminary data.</text>
</comment>
<keyword evidence="1" id="KW-0812">Transmembrane</keyword>
<reference evidence="2" key="1">
    <citation type="journal article" date="2012" name="Science">
        <title>Fermentation, hydrogen, and sulfur metabolism in multiple uncultivated bacterial phyla.</title>
        <authorList>
            <person name="Wrighton K.C."/>
            <person name="Thomas B.C."/>
            <person name="Sharon I."/>
            <person name="Miller C.S."/>
            <person name="Castelle C.J."/>
            <person name="VerBerkmoes N.C."/>
            <person name="Wilkins M.J."/>
            <person name="Hettich R.L."/>
            <person name="Lipton M.S."/>
            <person name="Williams K.H."/>
            <person name="Long P.E."/>
            <person name="Banfield J.F."/>
        </authorList>
    </citation>
    <scope>NUCLEOTIDE SEQUENCE [LARGE SCALE GENOMIC DNA]</scope>
</reference>
<gene>
    <name evidence="2" type="ORF">ACD_78C00399G0002</name>
</gene>
<organism evidence="2">
    <name type="scientific">uncultured bacterium</name>
    <name type="common">gcode 4</name>
    <dbReference type="NCBI Taxonomy" id="1234023"/>
    <lineage>
        <taxon>Bacteria</taxon>
        <taxon>environmental samples</taxon>
    </lineage>
</organism>
<evidence type="ECO:0000313" key="2">
    <source>
        <dbReference type="EMBL" id="EKD29458.1"/>
    </source>
</evidence>
<protein>
    <submittedName>
        <fullName evidence="2">Uncharacterized protein</fullName>
    </submittedName>
</protein>
<sequence>MCLIVSLVGYEISSGDSERGDFCFQFLDGTYDVTVLNESGNKDATLRSVMTDTVLSVGSTDRCILTECYRFIRSSRDEEVSERAEIPLPVRIELHNERIAFVPIENFCRLHPHESSFKRFICHTDIDSIGGCYIAVDIDRYLWHALFLFHLCVYDTRNLLHDRENIRRLESENIEIFTVESEYDRCTGSWNELLHTVRDRLPEGKEDLSFVFLINFQNIPFYIFFLRFFGVNEHLEFGAVNTARVCIGLSPTDGGSEVLHTRDFQDFFGYFVHDRLGVLNGTPIWSKHHGSESRFVKWWQSLFSWRYIQHRGKNDTGKCGNEHHFRISHTKPDRSYGEIFYLSDKRGIVRFISGSEFFFWILVFFGSFFYVFGKKERCKHWYKCEWDDKRREKCYNIRGSDRCQKFPINTRQEEERNEHERDENRCVHDRITHFFRGFEYHFERRFLLFFW</sequence>
<proteinExistence type="predicted"/>
<keyword evidence="1" id="KW-0472">Membrane</keyword>
<keyword evidence="1" id="KW-1133">Transmembrane helix</keyword>
<dbReference type="EMBL" id="AMFJ01034399">
    <property type="protein sequence ID" value="EKD29458.1"/>
    <property type="molecule type" value="Genomic_DNA"/>
</dbReference>
<evidence type="ECO:0000256" key="1">
    <source>
        <dbReference type="SAM" id="Phobius"/>
    </source>
</evidence>
<accession>K1YAL8</accession>